<evidence type="ECO:0000256" key="6">
    <source>
        <dbReference type="ARBA" id="ARBA00023004"/>
    </source>
</evidence>
<feature type="transmembrane region" description="Helical" evidence="8">
    <location>
        <begin position="29"/>
        <end position="52"/>
    </location>
</feature>
<sequence>MASFTQTLRRVRVKPNYETIAWKWMRYSAFAMIPLVWGHMILQDVIVGVHRIDLDYVAMRWASLFWRIYDALLLGFAFAHGVNGLRQVLNNFIHGDRARKVMNWLLFLFWLVITLIGGAALIAGVNRAFPLP</sequence>
<evidence type="ECO:0000256" key="3">
    <source>
        <dbReference type="ARBA" id="ARBA00022692"/>
    </source>
</evidence>
<evidence type="ECO:0000256" key="7">
    <source>
        <dbReference type="ARBA" id="ARBA00023136"/>
    </source>
</evidence>
<evidence type="ECO:0000256" key="5">
    <source>
        <dbReference type="ARBA" id="ARBA00022989"/>
    </source>
</evidence>
<keyword evidence="10" id="KW-1185">Reference proteome</keyword>
<keyword evidence="6" id="KW-0408">Iron</keyword>
<feature type="transmembrane region" description="Helical" evidence="8">
    <location>
        <begin position="104"/>
        <end position="125"/>
    </location>
</feature>
<name>A0A0P6XLU9_9CHLR</name>
<dbReference type="OrthoDB" id="67843at2"/>
<dbReference type="Pfam" id="PF01127">
    <property type="entry name" value="Sdh_cyt"/>
    <property type="match status" value="1"/>
</dbReference>
<proteinExistence type="predicted"/>
<keyword evidence="3 8" id="KW-0812">Transmembrane</keyword>
<dbReference type="GO" id="GO:0046872">
    <property type="term" value="F:metal ion binding"/>
    <property type="evidence" value="ECO:0007669"/>
    <property type="project" value="UniProtKB-KW"/>
</dbReference>
<keyword evidence="4" id="KW-0479">Metal-binding</keyword>
<evidence type="ECO:0000313" key="10">
    <source>
        <dbReference type="Proteomes" id="UP000050544"/>
    </source>
</evidence>
<keyword evidence="5 8" id="KW-1133">Transmembrane helix</keyword>
<evidence type="ECO:0000256" key="2">
    <source>
        <dbReference type="ARBA" id="ARBA00022617"/>
    </source>
</evidence>
<comment type="caution">
    <text evidence="9">The sequence shown here is derived from an EMBL/GenBank/DDBJ whole genome shotgun (WGS) entry which is preliminary data.</text>
</comment>
<protein>
    <recommendedName>
        <fullName evidence="11">Succinate dehydrogenase</fullName>
    </recommendedName>
</protein>
<feature type="transmembrane region" description="Helical" evidence="8">
    <location>
        <begin position="64"/>
        <end position="83"/>
    </location>
</feature>
<dbReference type="GO" id="GO:0016020">
    <property type="term" value="C:membrane"/>
    <property type="evidence" value="ECO:0007669"/>
    <property type="project" value="UniProtKB-SubCell"/>
</dbReference>
<dbReference type="AlphaFoldDB" id="A0A0P6XLU9"/>
<evidence type="ECO:0000256" key="4">
    <source>
        <dbReference type="ARBA" id="ARBA00022723"/>
    </source>
</evidence>
<dbReference type="EMBL" id="LGKO01000002">
    <property type="protein sequence ID" value="KPL84415.1"/>
    <property type="molecule type" value="Genomic_DNA"/>
</dbReference>
<dbReference type="InterPro" id="IPR034804">
    <property type="entry name" value="SQR/QFR_C/D"/>
</dbReference>
<reference evidence="9 10" key="1">
    <citation type="submission" date="2015-07" db="EMBL/GenBank/DDBJ databases">
        <title>Whole genome sequence of Thermanaerothrix daxensis DSM 23592.</title>
        <authorList>
            <person name="Hemp J."/>
            <person name="Ward L.M."/>
            <person name="Pace L.A."/>
            <person name="Fischer W.W."/>
        </authorList>
    </citation>
    <scope>NUCLEOTIDE SEQUENCE [LARGE SCALE GENOMIC DNA]</scope>
    <source>
        <strain evidence="9 10">GNS-1</strain>
    </source>
</reference>
<evidence type="ECO:0000313" key="9">
    <source>
        <dbReference type="EMBL" id="KPL84415.1"/>
    </source>
</evidence>
<keyword evidence="2" id="KW-0349">Heme</keyword>
<dbReference type="STRING" id="869279.SE15_04710"/>
<dbReference type="Gene3D" id="1.20.1300.10">
    <property type="entry name" value="Fumarate reductase/succinate dehydrogenase, transmembrane subunit"/>
    <property type="match status" value="1"/>
</dbReference>
<comment type="subcellular location">
    <subcellularLocation>
        <location evidence="1">Membrane</location>
    </subcellularLocation>
</comment>
<keyword evidence="7 8" id="KW-0472">Membrane</keyword>
<dbReference type="RefSeq" id="WP_054520928.1">
    <property type="nucleotide sequence ID" value="NZ_LGKO01000002.1"/>
</dbReference>
<gene>
    <name evidence="9" type="ORF">SE15_04710</name>
</gene>
<dbReference type="SUPFAM" id="SSF81343">
    <property type="entry name" value="Fumarate reductase respiratory complex transmembrane subunits"/>
    <property type="match status" value="1"/>
</dbReference>
<evidence type="ECO:0008006" key="11">
    <source>
        <dbReference type="Google" id="ProtNLM"/>
    </source>
</evidence>
<organism evidence="9 10">
    <name type="scientific">Thermanaerothrix daxensis</name>
    <dbReference type="NCBI Taxonomy" id="869279"/>
    <lineage>
        <taxon>Bacteria</taxon>
        <taxon>Bacillati</taxon>
        <taxon>Chloroflexota</taxon>
        <taxon>Anaerolineae</taxon>
        <taxon>Anaerolineales</taxon>
        <taxon>Anaerolineaceae</taxon>
        <taxon>Thermanaerothrix</taxon>
    </lineage>
</organism>
<dbReference type="InterPro" id="IPR000701">
    <property type="entry name" value="SuccDH_FuR_B_TM-su"/>
</dbReference>
<evidence type="ECO:0000256" key="8">
    <source>
        <dbReference type="SAM" id="Phobius"/>
    </source>
</evidence>
<evidence type="ECO:0000256" key="1">
    <source>
        <dbReference type="ARBA" id="ARBA00004370"/>
    </source>
</evidence>
<accession>A0A0P6XLU9</accession>
<dbReference type="Proteomes" id="UP000050544">
    <property type="component" value="Unassembled WGS sequence"/>
</dbReference>